<evidence type="ECO:0000313" key="4">
    <source>
        <dbReference type="Proteomes" id="UP000523139"/>
    </source>
</evidence>
<comment type="caution">
    <text evidence="3">The sequence shown here is derived from an EMBL/GenBank/DDBJ whole genome shotgun (WGS) entry which is preliminary data.</text>
</comment>
<keyword evidence="2" id="KW-0812">Transmembrane</keyword>
<feature type="transmembrane region" description="Helical" evidence="2">
    <location>
        <begin position="607"/>
        <end position="626"/>
    </location>
</feature>
<protein>
    <recommendedName>
        <fullName evidence="5">Glycosyltransferase family 2 protein</fullName>
    </recommendedName>
</protein>
<feature type="region of interest" description="Disordered" evidence="1">
    <location>
        <begin position="341"/>
        <end position="367"/>
    </location>
</feature>
<proteinExistence type="predicted"/>
<feature type="transmembrane region" description="Helical" evidence="2">
    <location>
        <begin position="1112"/>
        <end position="1132"/>
    </location>
</feature>
<gene>
    <name evidence="3" type="ORF">HGQ17_02780</name>
</gene>
<sequence>MSSPAAQIRIAAVVLHDGGGFTSAALGEQTRQPDQIIELSSPNYSGVQDLSRSLRSGLITDRQHARRTLSPPGPGGAQNTQLWRNLERQLGEGFTPRYQWLWILPAGTVPAPDALERLEERLFTVQDEQTHSQIGIIGAKELHEPIGQEARLVSAGLWQTRSGEVLTRTEPMELDQGQYNGRDDVPAVPAHGMLIRASVLGSLGGFNPELSDHYAAAEFCARARETGTHIVLEPTARVYRTDPPKRDVLHRLGGTLWLPAAQRRSQIRARLSEASPAAVPFLWLGMWFSALLRLFAVVVCKAPGLAAGQFLTAAAALLNLGSIWHIRRFRKIGYRAALSRKNTPGRQEAADEKPLPQAEELTPTQLRAQRRRDITAETVGEHAQDKPGGHGTAPVSRRREDKLGLLLVVAFLAGVSLFGFRELLTSPALSGGAALPAGGLFEVWQQSLSFLVSDSLGERAAADPFNLVLLILSVLSLGHASAVLLWVMILAAPLSALTAWWAAGLWSPRTFHRVIAAAIWALLPGLHTAVGQGRIGPVLAHILLPLAVLATVKAVRARRGLSVGREAAAAAALLLAAVTAAAPILLVPVVLGCVIAALLLGRSGRVLWLLPIPALVVFGPMVISTVDRGGNLLAALLSEPGRLLPTSEAGAPAAIWQQLLGFSHYFTPREGLPGTGGDGNLAWLPPELGDDFWSLRMALLLGAPLLVIALLALLAVGRRGLVLTAGLTSCGLLGYSALAARATTGDVAGELVPANIGPVVSALALCLIAAGLSALHTSTAAESSLGGIFAPVATTLLILAIFASAVLWAAPRLLPNSTLDEKTVTAVNSQEVLIQPGQTRSLPATAADQGTGPANLRTLVLNSTPGGGLTAEIVSGSGKTLDKVRTAAEVDDLPLLATDIPGLTDPEQPPQPASELDRTQERLAELLAALVIPGSDEVSPLMAELGIGYVLVEQGTALSRAADTSEGLVPVGETGFGNLWRLDPGPAEGLATAGGISGTGTAWARIVTAEGEPVALLPSQNNQLNLDLSEVTTADGSTLTLEEGQDYYVEIAAERAAGWHAELDGDRLRPVTPHSLDVDPEELGWIRQFHLPAEATSGELQGQLSISHNSQFQYPILIGVAGVLLIFLLVALPLPRSWRLQQVTAGEVKA</sequence>
<evidence type="ECO:0000313" key="3">
    <source>
        <dbReference type="EMBL" id="NLS08943.1"/>
    </source>
</evidence>
<feature type="transmembrane region" description="Helical" evidence="2">
    <location>
        <begin position="721"/>
        <end position="740"/>
    </location>
</feature>
<feature type="transmembrane region" description="Helical" evidence="2">
    <location>
        <begin position="538"/>
        <end position="555"/>
    </location>
</feature>
<dbReference type="InterPro" id="IPR029044">
    <property type="entry name" value="Nucleotide-diphossugar_trans"/>
</dbReference>
<dbReference type="EMBL" id="JABAHY010000001">
    <property type="protein sequence ID" value="NLS08943.1"/>
    <property type="molecule type" value="Genomic_DNA"/>
</dbReference>
<keyword evidence="4" id="KW-1185">Reference proteome</keyword>
<dbReference type="RefSeq" id="WP_168886409.1">
    <property type="nucleotide sequence ID" value="NZ_JABAHY010000001.1"/>
</dbReference>
<keyword evidence="2" id="KW-1133">Transmembrane helix</keyword>
<keyword evidence="2" id="KW-0472">Membrane</keyword>
<dbReference type="SUPFAM" id="SSF53448">
    <property type="entry name" value="Nucleotide-diphospho-sugar transferases"/>
    <property type="match status" value="1"/>
</dbReference>
<feature type="transmembrane region" description="Helical" evidence="2">
    <location>
        <begin position="465"/>
        <end position="491"/>
    </location>
</feature>
<feature type="transmembrane region" description="Helical" evidence="2">
    <location>
        <begin position="511"/>
        <end position="531"/>
    </location>
</feature>
<organism evidence="3 4">
    <name type="scientific">Nesterenkonia sedimenti</name>
    <dbReference type="NCBI Taxonomy" id="1463632"/>
    <lineage>
        <taxon>Bacteria</taxon>
        <taxon>Bacillati</taxon>
        <taxon>Actinomycetota</taxon>
        <taxon>Actinomycetes</taxon>
        <taxon>Micrococcales</taxon>
        <taxon>Micrococcaceae</taxon>
        <taxon>Nesterenkonia</taxon>
    </lineage>
</organism>
<feature type="compositionally biased region" description="Basic and acidic residues" evidence="1">
    <location>
        <begin position="377"/>
        <end position="388"/>
    </location>
</feature>
<dbReference type="Gene3D" id="3.90.550.10">
    <property type="entry name" value="Spore Coat Polysaccharide Biosynthesis Protein SpsA, Chain A"/>
    <property type="match status" value="1"/>
</dbReference>
<feature type="transmembrane region" description="Helical" evidence="2">
    <location>
        <begin position="693"/>
        <end position="714"/>
    </location>
</feature>
<evidence type="ECO:0008006" key="5">
    <source>
        <dbReference type="Google" id="ProtNLM"/>
    </source>
</evidence>
<feature type="transmembrane region" description="Helical" evidence="2">
    <location>
        <begin position="752"/>
        <end position="775"/>
    </location>
</feature>
<evidence type="ECO:0000256" key="2">
    <source>
        <dbReference type="SAM" id="Phobius"/>
    </source>
</evidence>
<evidence type="ECO:0000256" key="1">
    <source>
        <dbReference type="SAM" id="MobiDB-lite"/>
    </source>
</evidence>
<reference evidence="3 4" key="1">
    <citation type="submission" date="2020-04" db="EMBL/GenBank/DDBJ databases">
        <title>Nesterenkonia sp. nov., isolated from marine sediment.</title>
        <authorList>
            <person name="Zhang G."/>
        </authorList>
    </citation>
    <scope>NUCLEOTIDE SEQUENCE [LARGE SCALE GENOMIC DNA]</scope>
    <source>
        <strain evidence="3 4">MY13</strain>
    </source>
</reference>
<dbReference type="Proteomes" id="UP000523139">
    <property type="component" value="Unassembled WGS sequence"/>
</dbReference>
<feature type="transmembrane region" description="Helical" evidence="2">
    <location>
        <begin position="277"/>
        <end position="299"/>
    </location>
</feature>
<feature type="region of interest" description="Disordered" evidence="1">
    <location>
        <begin position="377"/>
        <end position="396"/>
    </location>
</feature>
<feature type="transmembrane region" description="Helical" evidence="2">
    <location>
        <begin position="567"/>
        <end position="600"/>
    </location>
</feature>
<dbReference type="AlphaFoldDB" id="A0A7X8THQ6"/>
<feature type="transmembrane region" description="Helical" evidence="2">
    <location>
        <begin position="305"/>
        <end position="326"/>
    </location>
</feature>
<name>A0A7X8THQ6_9MICC</name>
<feature type="transmembrane region" description="Helical" evidence="2">
    <location>
        <begin position="787"/>
        <end position="810"/>
    </location>
</feature>
<feature type="transmembrane region" description="Helical" evidence="2">
    <location>
        <begin position="403"/>
        <end position="420"/>
    </location>
</feature>
<accession>A0A7X8THQ6</accession>